<dbReference type="EMBL" id="MU393629">
    <property type="protein sequence ID" value="KAI4859506.1"/>
    <property type="molecule type" value="Genomic_DNA"/>
</dbReference>
<protein>
    <submittedName>
        <fullName evidence="1">FAD/NAD(P)-binding domain-containing protein</fullName>
    </submittedName>
</protein>
<evidence type="ECO:0000313" key="1">
    <source>
        <dbReference type="EMBL" id="KAI4859506.1"/>
    </source>
</evidence>
<name>A0ACB9YJD0_9PEZI</name>
<evidence type="ECO:0000313" key="2">
    <source>
        <dbReference type="Proteomes" id="UP001497700"/>
    </source>
</evidence>
<sequence>MTSTTTTEKRDNIAVAEGITIERLDCVVVGAGWYGLAAAKQFHCTQPECSLALFDSQSSLGGTWADNRLYPGLKSNNLLGTFEYPDFPMDTATFGVKTGEHMPGEVINNYLKAYAARFGITGMIRLNTKVLVAEHQDTVEGGWVLTIASPGQSETKVFARRVIFATGLTSEPFLPHFEGQETFGGRIFHGKDFQKNSDTLKTAKRVTIFGATKFAWDAVYAYAMAGVKVDWVIRSSGHGPCWIAPSYVTPLKKWIEKLANMRFLTWFSPCVWGDVDGYGGIRGFYHRTAVGRTIVNSFWKVLGGDVISLNAYDSHPKTAMLKPWTNPMFTGSSFSIMNYDTDIMELVKGDNINVYVSEIDHLSPGKVHLSDGSEFESEVLLAHTGWKHVPPIKFMPEGIEGELGIPHTPRADAPSTDLANDPELAEQVDKEILERFPRLKDQPVWNKNYVPMTEQKGITSDDEITPYKTLTPYMLHHFIVPPSERFLRSRDTAFIGIVSNFSNMITAHLQGLWIGAYFAGKLARDPSAAVGDAEAMRHLRYETMLHNRFGKWRYPTDWGSKSPNFIFDAVPYLDLLQRDLGLGIWRKKGFLAEMYDPYGPEDYRGVNAEWMAQFGDMKKLESLGGESAKSLSEAEPKVSEV</sequence>
<proteinExistence type="predicted"/>
<dbReference type="Proteomes" id="UP001497700">
    <property type="component" value="Unassembled WGS sequence"/>
</dbReference>
<comment type="caution">
    <text evidence="1">The sequence shown here is derived from an EMBL/GenBank/DDBJ whole genome shotgun (WGS) entry which is preliminary data.</text>
</comment>
<gene>
    <name evidence="1" type="ORF">F4820DRAFT_159311</name>
</gene>
<accession>A0ACB9YJD0</accession>
<reference evidence="1 2" key="1">
    <citation type="journal article" date="2022" name="New Phytol.">
        <title>Ecological generalism drives hyperdiversity of secondary metabolite gene clusters in xylarialean endophytes.</title>
        <authorList>
            <person name="Franco M.E.E."/>
            <person name="Wisecaver J.H."/>
            <person name="Arnold A.E."/>
            <person name="Ju Y.M."/>
            <person name="Slot J.C."/>
            <person name="Ahrendt S."/>
            <person name="Moore L.P."/>
            <person name="Eastman K.E."/>
            <person name="Scott K."/>
            <person name="Konkel Z."/>
            <person name="Mondo S.J."/>
            <person name="Kuo A."/>
            <person name="Hayes R.D."/>
            <person name="Haridas S."/>
            <person name="Andreopoulos B."/>
            <person name="Riley R."/>
            <person name="LaButti K."/>
            <person name="Pangilinan J."/>
            <person name="Lipzen A."/>
            <person name="Amirebrahimi M."/>
            <person name="Yan J."/>
            <person name="Adam C."/>
            <person name="Keymanesh K."/>
            <person name="Ng V."/>
            <person name="Louie K."/>
            <person name="Northen T."/>
            <person name="Drula E."/>
            <person name="Henrissat B."/>
            <person name="Hsieh H.M."/>
            <person name="Youens-Clark K."/>
            <person name="Lutzoni F."/>
            <person name="Miadlikowska J."/>
            <person name="Eastwood D.C."/>
            <person name="Hamelin R.C."/>
            <person name="Grigoriev I.V."/>
            <person name="U'Ren J.M."/>
        </authorList>
    </citation>
    <scope>NUCLEOTIDE SEQUENCE [LARGE SCALE GENOMIC DNA]</scope>
    <source>
        <strain evidence="1 2">CBS 119005</strain>
    </source>
</reference>
<organism evidence="1 2">
    <name type="scientific">Hypoxylon rubiginosum</name>
    <dbReference type="NCBI Taxonomy" id="110542"/>
    <lineage>
        <taxon>Eukaryota</taxon>
        <taxon>Fungi</taxon>
        <taxon>Dikarya</taxon>
        <taxon>Ascomycota</taxon>
        <taxon>Pezizomycotina</taxon>
        <taxon>Sordariomycetes</taxon>
        <taxon>Xylariomycetidae</taxon>
        <taxon>Xylariales</taxon>
        <taxon>Hypoxylaceae</taxon>
        <taxon>Hypoxylon</taxon>
    </lineage>
</organism>
<keyword evidence="2" id="KW-1185">Reference proteome</keyword>